<protein>
    <submittedName>
        <fullName evidence="1">Uncharacterized protein</fullName>
    </submittedName>
</protein>
<evidence type="ECO:0000313" key="2">
    <source>
        <dbReference type="Proteomes" id="UP000294958"/>
    </source>
</evidence>
<comment type="caution">
    <text evidence="1">The sequence shown here is derived from an EMBL/GenBank/DDBJ whole genome shotgun (WGS) entry which is preliminary data.</text>
</comment>
<gene>
    <name evidence="1" type="ORF">DES43_11628</name>
</gene>
<keyword evidence="2" id="KW-1185">Reference proteome</keyword>
<evidence type="ECO:0000313" key="1">
    <source>
        <dbReference type="EMBL" id="TDR34123.1"/>
    </source>
</evidence>
<proteinExistence type="predicted"/>
<dbReference type="RefSeq" id="WP_133675524.1">
    <property type="nucleotide sequence ID" value="NZ_SNZF01000016.1"/>
</dbReference>
<dbReference type="Proteomes" id="UP000294958">
    <property type="component" value="Unassembled WGS sequence"/>
</dbReference>
<organism evidence="1 2">
    <name type="scientific">Aquamicrobium defluvii</name>
    <dbReference type="NCBI Taxonomy" id="69279"/>
    <lineage>
        <taxon>Bacteria</taxon>
        <taxon>Pseudomonadati</taxon>
        <taxon>Pseudomonadota</taxon>
        <taxon>Alphaproteobacteria</taxon>
        <taxon>Hyphomicrobiales</taxon>
        <taxon>Phyllobacteriaceae</taxon>
        <taxon>Aquamicrobium</taxon>
    </lineage>
</organism>
<accession>A0A4R6YDT0</accession>
<reference evidence="1 2" key="1">
    <citation type="submission" date="2019-03" db="EMBL/GenBank/DDBJ databases">
        <title>Genomic Encyclopedia of Type Strains, Phase IV (KMG-IV): sequencing the most valuable type-strain genomes for metagenomic binning, comparative biology and taxonomic classification.</title>
        <authorList>
            <person name="Goeker M."/>
        </authorList>
    </citation>
    <scope>NUCLEOTIDE SEQUENCE [LARGE SCALE GENOMIC DNA]</scope>
    <source>
        <strain evidence="1 2">DSM 11603</strain>
    </source>
</reference>
<dbReference type="OrthoDB" id="8080681at2"/>
<dbReference type="EMBL" id="SNZF01000016">
    <property type="protein sequence ID" value="TDR34123.1"/>
    <property type="molecule type" value="Genomic_DNA"/>
</dbReference>
<sequence length="140" mass="15831">MILDLRFLGGVALGATLGFLINPGATEKVGIDIRAIKRTLLSVGATPPEPFKQTDWPTDDRAKRELFRFAMWDFEEHGPKSEIRITRCISIDQFSLACEMRVKLSWVSEERILEGIFQPNARSWNLIAAKAVNRNARSQT</sequence>
<dbReference type="AlphaFoldDB" id="A0A4R6YDT0"/>
<name>A0A4R6YDT0_9HYPH</name>